<gene>
    <name evidence="1" type="ORF">AGR7C_Cc110051</name>
</gene>
<reference evidence="1 2" key="1">
    <citation type="submission" date="2016-01" db="EMBL/GenBank/DDBJ databases">
        <authorList>
            <person name="Oliw E.H."/>
        </authorList>
    </citation>
    <scope>NUCLEOTIDE SEQUENCE [LARGE SCALE GENOMIC DNA]</scope>
    <source>
        <strain evidence="1 2">Zutra 3-1</strain>
    </source>
</reference>
<organism evidence="1 2">
    <name type="scientific">Agrobacterium deltaense Zutra 3/1</name>
    <dbReference type="NCBI Taxonomy" id="1183427"/>
    <lineage>
        <taxon>Bacteria</taxon>
        <taxon>Pseudomonadati</taxon>
        <taxon>Pseudomonadota</taxon>
        <taxon>Alphaproteobacteria</taxon>
        <taxon>Hyphomicrobiales</taxon>
        <taxon>Rhizobiaceae</taxon>
        <taxon>Rhizobium/Agrobacterium group</taxon>
        <taxon>Agrobacterium</taxon>
    </lineage>
</organism>
<dbReference type="EMBL" id="FBWG01000003">
    <property type="protein sequence ID" value="CUX13223.1"/>
    <property type="molecule type" value="Genomic_DNA"/>
</dbReference>
<accession>A0A1S7NY08</accession>
<evidence type="ECO:0000313" key="1">
    <source>
        <dbReference type="EMBL" id="CUX13223.1"/>
    </source>
</evidence>
<dbReference type="Proteomes" id="UP000191987">
    <property type="component" value="Unassembled WGS sequence"/>
</dbReference>
<proteinExistence type="predicted"/>
<dbReference type="InterPro" id="IPR027417">
    <property type="entry name" value="P-loop_NTPase"/>
</dbReference>
<dbReference type="AlphaFoldDB" id="A0A1S7NY08"/>
<dbReference type="SUPFAM" id="SSF52540">
    <property type="entry name" value="P-loop containing nucleoside triphosphate hydrolases"/>
    <property type="match status" value="2"/>
</dbReference>
<name>A0A1S7NY08_9HYPH</name>
<dbReference type="RefSeq" id="WP_080816384.1">
    <property type="nucleotide sequence ID" value="NZ_LT009748.1"/>
</dbReference>
<sequence>MSDPSMVQSFEAFNARFLSAEEVAKTFIAPEQYFRLVEANHTVLFGPRGSGKTTLLKMLQLRALTEWNGPNASEIRKKLAFHAIFLGTDVLWGSQLEAKCKGIADQEIELQIRRTSFRLHLAIAFLNALAEAQDEKTKTCADLERFHINLSDTKQAEIADALSEIWSVGIKTSSFVSLRVSIRKQISDLSIVIDNLKRNSSAEVPEYIKLDPMTSIANAIDVVNAIIGTPEKKWAILCDELEIAPEIIRKELFSLLRSSYHGIIFKFSLFPHTSEIIQISGDDGGSTNPSTNNDYEALNLSYPYRRSAFAFCENLLSAMVEAGGGRL</sequence>
<dbReference type="Gene3D" id="3.40.50.300">
    <property type="entry name" value="P-loop containing nucleotide triphosphate hydrolases"/>
    <property type="match status" value="1"/>
</dbReference>
<evidence type="ECO:0000313" key="2">
    <source>
        <dbReference type="Proteomes" id="UP000191987"/>
    </source>
</evidence>
<protein>
    <submittedName>
        <fullName evidence="1">Uncharacterized protein</fullName>
    </submittedName>
</protein>
<dbReference type="Pfam" id="PF24389">
    <property type="entry name" value="ORC-CDC6-like"/>
    <property type="match status" value="1"/>
</dbReference>
<dbReference type="InterPro" id="IPR056955">
    <property type="entry name" value="ORC-CDC6-like"/>
</dbReference>